<feature type="transmembrane region" description="Helical" evidence="2">
    <location>
        <begin position="26"/>
        <end position="44"/>
    </location>
</feature>
<feature type="region of interest" description="Disordered" evidence="1">
    <location>
        <begin position="77"/>
        <end position="96"/>
    </location>
</feature>
<keyword evidence="2" id="KW-0472">Membrane</keyword>
<gene>
    <name evidence="3" type="ORF">ShirakiTB12_37170</name>
</gene>
<keyword evidence="2" id="KW-0812">Transmembrane</keyword>
<proteinExistence type="predicted"/>
<evidence type="ECO:0000256" key="2">
    <source>
        <dbReference type="SAM" id="Phobius"/>
    </source>
</evidence>
<name>A0AAQ2G6A5_PRIMG</name>
<feature type="transmembrane region" description="Helical" evidence="2">
    <location>
        <begin position="56"/>
        <end position="75"/>
    </location>
</feature>
<dbReference type="Proteomes" id="UP001165240">
    <property type="component" value="Unassembled WGS sequence"/>
</dbReference>
<sequence length="96" mass="10953">MSDWSTIVVIAIAILGHHFLSTRASVYWGAIVPTAFLSYCGWRLFTNHQILMDHPIKAPLAILFVLSIFIVDWGTGRDSHKKKQQNELNKMKTQDI</sequence>
<evidence type="ECO:0000256" key="1">
    <source>
        <dbReference type="SAM" id="MobiDB-lite"/>
    </source>
</evidence>
<comment type="caution">
    <text evidence="3">The sequence shown here is derived from an EMBL/GenBank/DDBJ whole genome shotgun (WGS) entry which is preliminary data.</text>
</comment>
<protein>
    <submittedName>
        <fullName evidence="3">Uncharacterized protein</fullName>
    </submittedName>
</protein>
<dbReference type="RefSeq" id="WP_063247137.1">
    <property type="nucleotide sequence ID" value="NZ_BSYK01000001.1"/>
</dbReference>
<evidence type="ECO:0000313" key="4">
    <source>
        <dbReference type="Proteomes" id="UP001165240"/>
    </source>
</evidence>
<dbReference type="AlphaFoldDB" id="A0AAQ2G6A5"/>
<accession>A0AAQ2G6A5</accession>
<reference evidence="3" key="1">
    <citation type="journal article" date="2024" name="Appl Microbiol">
        <title>Effect of kuratsuki Bacillus and Priestia on Taste of Sake.</title>
        <authorList>
            <person name="Kobayashi K."/>
            <person name="Nishida H."/>
        </authorList>
    </citation>
    <scope>NUCLEOTIDE SEQUENCE</scope>
    <source>
        <strain evidence="3">B-12</strain>
    </source>
</reference>
<evidence type="ECO:0000313" key="3">
    <source>
        <dbReference type="EMBL" id="GMG75249.1"/>
    </source>
</evidence>
<dbReference type="EMBL" id="BSYK01000001">
    <property type="protein sequence ID" value="GMG75249.1"/>
    <property type="molecule type" value="Genomic_DNA"/>
</dbReference>
<keyword evidence="2" id="KW-1133">Transmembrane helix</keyword>
<organism evidence="3 4">
    <name type="scientific">Priestia megaterium</name>
    <name type="common">Bacillus megaterium</name>
    <dbReference type="NCBI Taxonomy" id="1404"/>
    <lineage>
        <taxon>Bacteria</taxon>
        <taxon>Bacillati</taxon>
        <taxon>Bacillota</taxon>
        <taxon>Bacilli</taxon>
        <taxon>Bacillales</taxon>
        <taxon>Bacillaceae</taxon>
        <taxon>Priestia</taxon>
    </lineage>
</organism>